<comment type="similarity">
    <text evidence="2">Belongs to the cation diffusion facilitator (CDF) transporter (TC 2.A.4) family. SLC30A subfamily.</text>
</comment>
<dbReference type="PANTHER" id="PTHR43840">
    <property type="entry name" value="MITOCHONDRIAL METAL TRANSPORTER 1-RELATED"/>
    <property type="match status" value="1"/>
</dbReference>
<evidence type="ECO:0000256" key="3">
    <source>
        <dbReference type="ARBA" id="ARBA00022434"/>
    </source>
</evidence>
<dbReference type="InterPro" id="IPR027469">
    <property type="entry name" value="Cation_efflux_TMD_sf"/>
</dbReference>
<evidence type="ECO:0000256" key="9">
    <source>
        <dbReference type="ARBA" id="ARBA00023136"/>
    </source>
</evidence>
<keyword evidence="8" id="KW-0406">Ion transport</keyword>
<dbReference type="PhylomeDB" id="A0A060TB27"/>
<dbReference type="InterPro" id="IPR050291">
    <property type="entry name" value="CDF_Transporter"/>
</dbReference>
<keyword evidence="3" id="KW-0408">Iron</keyword>
<evidence type="ECO:0000259" key="12">
    <source>
        <dbReference type="Pfam" id="PF01545"/>
    </source>
</evidence>
<keyword evidence="7" id="KW-1133">Transmembrane helix</keyword>
<dbReference type="InterPro" id="IPR058533">
    <property type="entry name" value="Cation_efflux_TM"/>
</dbReference>
<sequence>MNVLTVGLRSKPLGLASQAQRLGFRGLWTLNRLANSQKTGPGGHEGHQHSHSGREHEHSHSESHSHSHSHSLLGHSHSHSAADNVLLQESGGLRNPAIRITWIGLLTNLGMAVGKGIGGVMFHSQALLADSVHALSDLVADFMTLATVTVSKRSPTEMFPYGFGKVETLGTVGVSGLLLLAGVSMGWNGLFTMLFHCFDNLPSWVEMLANVGGHHHHHATDGATNLNAMWLALGSIGIKEWLYHATMRVANRTGSTVLVANAWHHRVDSLVSVVAVATIGGGYLFGIQWLDPLGGLIVSSIIAHAGYTTAKTATIELAGGKGRMDAERHAEEAEKVRALLQGSGFELSKVELMPSGANYSSIVQLAPMSAERTLQDFDRTAHHLKHQLYADSSLKRLDITLRHE</sequence>
<evidence type="ECO:0000256" key="7">
    <source>
        <dbReference type="ARBA" id="ARBA00022989"/>
    </source>
</evidence>
<organism evidence="13">
    <name type="scientific">Blastobotrys adeninivorans</name>
    <name type="common">Yeast</name>
    <name type="synonym">Arxula adeninivorans</name>
    <dbReference type="NCBI Taxonomy" id="409370"/>
    <lineage>
        <taxon>Eukaryota</taxon>
        <taxon>Fungi</taxon>
        <taxon>Dikarya</taxon>
        <taxon>Ascomycota</taxon>
        <taxon>Saccharomycotina</taxon>
        <taxon>Dipodascomycetes</taxon>
        <taxon>Dipodascales</taxon>
        <taxon>Trichomonascaceae</taxon>
        <taxon>Blastobotrys</taxon>
    </lineage>
</organism>
<dbReference type="NCBIfam" id="TIGR01297">
    <property type="entry name" value="CDF"/>
    <property type="match status" value="1"/>
</dbReference>
<gene>
    <name evidence="13" type="ORF">GNLVRS02_ARAD1D24618g</name>
</gene>
<dbReference type="EMBL" id="HG937694">
    <property type="protein sequence ID" value="CDP38004.1"/>
    <property type="molecule type" value="Genomic_DNA"/>
</dbReference>
<dbReference type="GO" id="GO:0006826">
    <property type="term" value="P:iron ion transport"/>
    <property type="evidence" value="ECO:0007669"/>
    <property type="project" value="UniProtKB-KW"/>
</dbReference>
<evidence type="ECO:0000256" key="5">
    <source>
        <dbReference type="ARBA" id="ARBA00022496"/>
    </source>
</evidence>
<dbReference type="FunFam" id="1.20.1510.10:FF:000013">
    <property type="entry name" value="Cation efflux family protein"/>
    <property type="match status" value="1"/>
</dbReference>
<reference evidence="13" key="1">
    <citation type="submission" date="2014-02" db="EMBL/GenBank/DDBJ databases">
        <authorList>
            <person name="Genoscope - CEA"/>
        </authorList>
    </citation>
    <scope>NUCLEOTIDE SEQUENCE</scope>
    <source>
        <strain evidence="13">LS3</strain>
    </source>
</reference>
<evidence type="ECO:0000256" key="1">
    <source>
        <dbReference type="ARBA" id="ARBA00004141"/>
    </source>
</evidence>
<dbReference type="GO" id="GO:0005739">
    <property type="term" value="C:mitochondrion"/>
    <property type="evidence" value="ECO:0007669"/>
    <property type="project" value="UniProtKB-ARBA"/>
</dbReference>
<dbReference type="SUPFAM" id="SSF161111">
    <property type="entry name" value="Cation efflux protein transmembrane domain-like"/>
    <property type="match status" value="1"/>
</dbReference>
<comment type="function">
    <text evidence="10">Mitochondrial metal transporter involved in mitochondrial iron accumulation.</text>
</comment>
<evidence type="ECO:0000313" key="13">
    <source>
        <dbReference type="EMBL" id="CDP38004.1"/>
    </source>
</evidence>
<accession>A0A060TB27</accession>
<proteinExistence type="inferred from homology"/>
<dbReference type="InterPro" id="IPR002524">
    <property type="entry name" value="Cation_efflux"/>
</dbReference>
<keyword evidence="6" id="KW-0812">Transmembrane</keyword>
<name>A0A060TB27_BLAAD</name>
<evidence type="ECO:0000256" key="10">
    <source>
        <dbReference type="ARBA" id="ARBA00055037"/>
    </source>
</evidence>
<feature type="region of interest" description="Disordered" evidence="11">
    <location>
        <begin position="34"/>
        <end position="76"/>
    </location>
</feature>
<dbReference type="Pfam" id="PF01545">
    <property type="entry name" value="Cation_efflux"/>
    <property type="match status" value="1"/>
</dbReference>
<comment type="subcellular location">
    <subcellularLocation>
        <location evidence="1">Membrane</location>
        <topology evidence="1">Multi-pass membrane protein</topology>
    </subcellularLocation>
</comment>
<evidence type="ECO:0000256" key="11">
    <source>
        <dbReference type="SAM" id="MobiDB-lite"/>
    </source>
</evidence>
<protein>
    <submittedName>
        <fullName evidence="13">ARAD1D24618p</fullName>
    </submittedName>
</protein>
<dbReference type="GO" id="GO:0008324">
    <property type="term" value="F:monoatomic cation transmembrane transporter activity"/>
    <property type="evidence" value="ECO:0007669"/>
    <property type="project" value="InterPro"/>
</dbReference>
<evidence type="ECO:0000256" key="4">
    <source>
        <dbReference type="ARBA" id="ARBA00022448"/>
    </source>
</evidence>
<keyword evidence="3" id="KW-0409">Iron storage</keyword>
<dbReference type="PANTHER" id="PTHR43840:SF15">
    <property type="entry name" value="MITOCHONDRIAL METAL TRANSPORTER 1-RELATED"/>
    <property type="match status" value="1"/>
</dbReference>
<keyword evidence="9" id="KW-0472">Membrane</keyword>
<evidence type="ECO:0000256" key="6">
    <source>
        <dbReference type="ARBA" id="ARBA00022692"/>
    </source>
</evidence>
<dbReference type="AlphaFoldDB" id="A0A060TB27"/>
<feature type="compositionally biased region" description="Basic and acidic residues" evidence="11">
    <location>
        <begin position="44"/>
        <end position="65"/>
    </location>
</feature>
<feature type="domain" description="Cation efflux protein transmembrane" evidence="12">
    <location>
        <begin position="102"/>
        <end position="315"/>
    </location>
</feature>
<evidence type="ECO:0000256" key="8">
    <source>
        <dbReference type="ARBA" id="ARBA00023065"/>
    </source>
</evidence>
<dbReference type="Gene3D" id="1.20.1510.10">
    <property type="entry name" value="Cation efflux protein transmembrane domain"/>
    <property type="match status" value="1"/>
</dbReference>
<keyword evidence="4" id="KW-0813">Transport</keyword>
<dbReference type="GO" id="GO:0006879">
    <property type="term" value="P:intracellular iron ion homeostasis"/>
    <property type="evidence" value="ECO:0007669"/>
    <property type="project" value="UniProtKB-KW"/>
</dbReference>
<keyword evidence="5" id="KW-0410">Iron transport</keyword>
<reference evidence="13" key="2">
    <citation type="submission" date="2014-06" db="EMBL/GenBank/DDBJ databases">
        <title>The complete genome of Blastobotrys (Arxula) adeninivorans LS3 - a yeast of biotechnological interest.</title>
        <authorList>
            <person name="Kunze G."/>
            <person name="Gaillardin C."/>
            <person name="Czernicka M."/>
            <person name="Durrens P."/>
            <person name="Martin T."/>
            <person name="Boer E."/>
            <person name="Gabaldon T."/>
            <person name="Cruz J."/>
            <person name="Talla E."/>
            <person name="Marck C."/>
            <person name="Goffeau A."/>
            <person name="Barbe V."/>
            <person name="Baret P."/>
            <person name="Baronian K."/>
            <person name="Beier S."/>
            <person name="Bleykasten C."/>
            <person name="Bode R."/>
            <person name="Casaregola S."/>
            <person name="Despons L."/>
            <person name="Fairhead C."/>
            <person name="Giersberg M."/>
            <person name="Gierski P."/>
            <person name="Hahnel U."/>
            <person name="Hartmann A."/>
            <person name="Jankowska D."/>
            <person name="Jubin C."/>
            <person name="Jung P."/>
            <person name="Lafontaine I."/>
            <person name="Leh-Louis V."/>
            <person name="Lemaire M."/>
            <person name="Marcet-Houben M."/>
            <person name="Mascher M."/>
            <person name="Morel G."/>
            <person name="Richard G.-F."/>
            <person name="Riechen J."/>
            <person name="Sacerdot C."/>
            <person name="Sarkar A."/>
            <person name="Savel G."/>
            <person name="Schacherer J."/>
            <person name="Sherman D."/>
            <person name="Straub M.-L."/>
            <person name="Stein N."/>
            <person name="Thierry A."/>
            <person name="Trautwein-Schult A."/>
            <person name="Westhof E."/>
            <person name="Worch S."/>
            <person name="Dujon B."/>
            <person name="Souciet J.-L."/>
            <person name="Wincker P."/>
            <person name="Scholz U."/>
            <person name="Neuveglise N."/>
        </authorList>
    </citation>
    <scope>NUCLEOTIDE SEQUENCE</scope>
    <source>
        <strain evidence="13">LS3</strain>
    </source>
</reference>
<evidence type="ECO:0000256" key="2">
    <source>
        <dbReference type="ARBA" id="ARBA00008873"/>
    </source>
</evidence>
<dbReference type="GO" id="GO:0016020">
    <property type="term" value="C:membrane"/>
    <property type="evidence" value="ECO:0007669"/>
    <property type="project" value="UniProtKB-SubCell"/>
</dbReference>